<organism evidence="4 5">
    <name type="scientific">Rhodopila globiformis</name>
    <name type="common">Rhodopseudomonas globiformis</name>
    <dbReference type="NCBI Taxonomy" id="1071"/>
    <lineage>
        <taxon>Bacteria</taxon>
        <taxon>Pseudomonadati</taxon>
        <taxon>Pseudomonadota</taxon>
        <taxon>Alphaproteobacteria</taxon>
        <taxon>Acetobacterales</taxon>
        <taxon>Acetobacteraceae</taxon>
        <taxon>Rhodopila</taxon>
    </lineage>
</organism>
<dbReference type="SMART" id="SM00028">
    <property type="entry name" value="TPR"/>
    <property type="match status" value="12"/>
</dbReference>
<dbReference type="Pfam" id="PF13432">
    <property type="entry name" value="TPR_16"/>
    <property type="match status" value="4"/>
</dbReference>
<dbReference type="PROSITE" id="PS50005">
    <property type="entry name" value="TPR"/>
    <property type="match status" value="2"/>
</dbReference>
<protein>
    <submittedName>
        <fullName evidence="4">Uncharacterized protein</fullName>
    </submittedName>
</protein>
<feature type="repeat" description="TPR" evidence="3">
    <location>
        <begin position="309"/>
        <end position="342"/>
    </location>
</feature>
<accession>A0A2S6NN74</accession>
<dbReference type="InterPro" id="IPR011990">
    <property type="entry name" value="TPR-like_helical_dom_sf"/>
</dbReference>
<evidence type="ECO:0000256" key="2">
    <source>
        <dbReference type="ARBA" id="ARBA00022803"/>
    </source>
</evidence>
<dbReference type="InterPro" id="IPR014266">
    <property type="entry name" value="PEP-CTERM_TPR_PrsT"/>
</dbReference>
<dbReference type="AlphaFoldDB" id="A0A2S6NN74"/>
<dbReference type="Gene3D" id="1.25.40.10">
    <property type="entry name" value="Tetratricopeptide repeat domain"/>
    <property type="match status" value="4"/>
</dbReference>
<evidence type="ECO:0000313" key="5">
    <source>
        <dbReference type="Proteomes" id="UP000239724"/>
    </source>
</evidence>
<evidence type="ECO:0000313" key="4">
    <source>
        <dbReference type="EMBL" id="PPQ38464.1"/>
    </source>
</evidence>
<keyword evidence="1" id="KW-0677">Repeat</keyword>
<evidence type="ECO:0000256" key="3">
    <source>
        <dbReference type="PROSITE-ProRule" id="PRU00339"/>
    </source>
</evidence>
<sequence length="935" mass="100089">MMERSRMNPMRTRSLGWLMMGAWLGAYTLAPFGTAHAADYMAAARDSMKKGDIRAAQIDLRNAVRNDPQNAEAHYWLGRVDFELGDPVATQREAIAARDRGFDPHQAVPLLAQALLAQNQFQELLDTLKPGGKDPALDAAILVSRGYAEVGLKRPEDAQKSFAEAEQVAPNAVEPLLADARLAVARADLARAQAKIDRALEAEPKSVEARLAKAQLLRLKNDIPGAIAVLDALITDQPGVMQARLDRCSLELAAGKNDAARADLDVVLKTTPGNVQAIYLQAVMEAQARNYKAADADLERISPYVSRIQRAYYLLAIVKEQLGQLEQAEDAAQKYLGRSPNDLAAYKVLARIQFAKHRPDQAIDTLSKVAESGKGDPETYDLLGRAYAATGRAAEAVQAFSKARDLAPNDVGVQTRLASEYMRMGKVDAAMTDLEHTLTLAPKIPAVGEALFFAALATGDTSKASDALAKIRAAQGETDVVGNLEGLFKLAQLDIPGAQATFSGLVAKNPDFMPARINLARVLAMQGKVADAETLLTAVLAKHPAQQPILTMLASTYVQANRLPDAIALLERAHAAEPNQLRVTLSLGDLYIRAGKPQQALDLTLNAPGDNANATGIPMLRAAAYAALGQRTDARTAYAAILKQDPGNAVARRQLVGLLVQAGDYESARNVITNAMANSARNYQLYLDYVAIDLKATGLDAALASADQLQAQDQDFADARALKGDVYMMVNRPADAANAYAAAAKAAPSSLLTTREATALVKSGRADDAAKLLVAWLAKHPDDMTATKQASEVAISANRLDVAKTYLEQVLKTQPHDTVALNNLAWVLQHTGDMARAEALGRQAYILAPGAQTADTLGWIMVSAGDLRNGVMLLRQAATEAHGDPRIVYHYGVALKDSGDRDGAKKQFTAVVATKGDFKEKAEAQKALDALSKGS</sequence>
<dbReference type="PANTHER" id="PTHR45586">
    <property type="entry name" value="TPR REPEAT-CONTAINING PROTEIN PA4667"/>
    <property type="match status" value="1"/>
</dbReference>
<reference evidence="4 5" key="1">
    <citation type="journal article" date="2018" name="Arch. Microbiol.">
        <title>New insights into the metabolic potential of the phototrophic purple bacterium Rhodopila globiformis DSM 161(T) from its draft genome sequence and evidence for a vanadium-dependent nitrogenase.</title>
        <authorList>
            <person name="Imhoff J.F."/>
            <person name="Rahn T."/>
            <person name="Kunzel S."/>
            <person name="Neulinger S.C."/>
        </authorList>
    </citation>
    <scope>NUCLEOTIDE SEQUENCE [LARGE SCALE GENOMIC DNA]</scope>
    <source>
        <strain evidence="4 5">DSM 161</strain>
    </source>
</reference>
<dbReference type="InterPro" id="IPR019734">
    <property type="entry name" value="TPR_rpt"/>
</dbReference>
<dbReference type="Proteomes" id="UP000239724">
    <property type="component" value="Unassembled WGS sequence"/>
</dbReference>
<dbReference type="EMBL" id="NHRY01000040">
    <property type="protein sequence ID" value="PPQ38464.1"/>
    <property type="molecule type" value="Genomic_DNA"/>
</dbReference>
<dbReference type="PANTHER" id="PTHR45586:SF1">
    <property type="entry name" value="LIPOPOLYSACCHARIDE ASSEMBLY PROTEIN B"/>
    <property type="match status" value="1"/>
</dbReference>
<comment type="caution">
    <text evidence="4">The sequence shown here is derived from an EMBL/GenBank/DDBJ whole genome shotgun (WGS) entry which is preliminary data.</text>
</comment>
<keyword evidence="5" id="KW-1185">Reference proteome</keyword>
<proteinExistence type="predicted"/>
<dbReference type="InterPro" id="IPR051012">
    <property type="entry name" value="CellSynth/LPSAsmb/PSIAsmb"/>
</dbReference>
<dbReference type="SUPFAM" id="SSF48452">
    <property type="entry name" value="TPR-like"/>
    <property type="match status" value="4"/>
</dbReference>
<feature type="repeat" description="TPR" evidence="3">
    <location>
        <begin position="377"/>
        <end position="410"/>
    </location>
</feature>
<gene>
    <name evidence="4" type="ORF">CCS01_02265</name>
</gene>
<evidence type="ECO:0000256" key="1">
    <source>
        <dbReference type="ARBA" id="ARBA00022737"/>
    </source>
</evidence>
<dbReference type="Pfam" id="PF14559">
    <property type="entry name" value="TPR_19"/>
    <property type="match status" value="4"/>
</dbReference>
<dbReference type="Pfam" id="PF13181">
    <property type="entry name" value="TPR_8"/>
    <property type="match status" value="1"/>
</dbReference>
<keyword evidence="2 3" id="KW-0802">TPR repeat</keyword>
<name>A0A2S6NN74_RHOGL</name>
<dbReference type="NCBIfam" id="TIGR02917">
    <property type="entry name" value="PEP_TPR_lipo"/>
    <property type="match status" value="1"/>
</dbReference>